<gene>
    <name evidence="1" type="ORF">J9259_08420</name>
    <name evidence="2" type="ORF">KIY12_07830</name>
</gene>
<dbReference type="Pfam" id="PF01663">
    <property type="entry name" value="Phosphodiest"/>
    <property type="match status" value="1"/>
</dbReference>
<organism evidence="1 3">
    <name type="scientific">Candidatus Sysuiplasma superficiale</name>
    <dbReference type="NCBI Taxonomy" id="2823368"/>
    <lineage>
        <taxon>Archaea</taxon>
        <taxon>Methanobacteriati</taxon>
        <taxon>Thermoplasmatota</taxon>
        <taxon>Thermoplasmata</taxon>
        <taxon>Candidatus Sysuiplasmatales</taxon>
        <taxon>Candidatus Sysuiplasmataceae</taxon>
        <taxon>Candidatus Sysuiplasma</taxon>
    </lineage>
</organism>
<dbReference type="PANTHER" id="PTHR10151">
    <property type="entry name" value="ECTONUCLEOTIDE PYROPHOSPHATASE/PHOSPHODIESTERASE"/>
    <property type="match status" value="1"/>
</dbReference>
<dbReference type="GO" id="GO:0016787">
    <property type="term" value="F:hydrolase activity"/>
    <property type="evidence" value="ECO:0007669"/>
    <property type="project" value="UniProtKB-ARBA"/>
</dbReference>
<comment type="caution">
    <text evidence="1">The sequence shown here is derived from an EMBL/GenBank/DDBJ whole genome shotgun (WGS) entry which is preliminary data.</text>
</comment>
<evidence type="ECO:0000313" key="1">
    <source>
        <dbReference type="EMBL" id="MBX8632519.1"/>
    </source>
</evidence>
<dbReference type="Proteomes" id="UP000716004">
    <property type="component" value="Unassembled WGS sequence"/>
</dbReference>
<dbReference type="SUPFAM" id="SSF53649">
    <property type="entry name" value="Alkaline phosphatase-like"/>
    <property type="match status" value="1"/>
</dbReference>
<dbReference type="Proteomes" id="UP000750197">
    <property type="component" value="Unassembled WGS sequence"/>
</dbReference>
<evidence type="ECO:0000313" key="2">
    <source>
        <dbReference type="EMBL" id="MBX8644612.1"/>
    </source>
</evidence>
<dbReference type="EMBL" id="JAGVSJ010000032">
    <property type="protein sequence ID" value="MBX8632519.1"/>
    <property type="molecule type" value="Genomic_DNA"/>
</dbReference>
<dbReference type="AlphaFoldDB" id="A0A8J8CBX4"/>
<dbReference type="EMBL" id="JAHEAC010000079">
    <property type="protein sequence ID" value="MBX8644612.1"/>
    <property type="molecule type" value="Genomic_DNA"/>
</dbReference>
<accession>A0A8J8CBX4</accession>
<dbReference type="PANTHER" id="PTHR10151:SF120">
    <property type="entry name" value="BIS(5'-ADENOSYL)-TRIPHOSPHATASE"/>
    <property type="match status" value="1"/>
</dbReference>
<reference evidence="1" key="1">
    <citation type="submission" date="2021-04" db="EMBL/GenBank/DDBJ databases">
        <title>Genomic insights into ecological role and evolution of a novel Thermoplasmata order Candidatus Sysuiplasmatales.</title>
        <authorList>
            <person name="Yuan Y."/>
        </authorList>
    </citation>
    <scope>NUCLEOTIDE SEQUENCE</scope>
    <source>
        <strain evidence="2">TUT19-bin139</strain>
        <strain evidence="1">YP2-bin.285</strain>
    </source>
</reference>
<sequence>MISLKENRDLINSSKLQGFVTPCYDGNCISNIPDTVFKLFKLRYHNPLRIDSIYDVGEDTENIILLLLDGVGFRLLEHAESRFRVPSIDSTFSRSFNGSITSVFPSTTATALTTLNTGLTPQEHGILGYTSYFRNFGSIVNMLKFAPISNEEVSLFDGGMEPWMIVPGITIHEKLRKEGIDPYMYVSNSIRDNGLSNVVNRGAEVVPHFSAADMFVQLRKNLVRKKTGTFHFAYLSTPDRIAHMRGPFTEEFGEEVNSILYSLKNELFDKLDSEVGKKTSIIISADHGHAQVSRENMFDLAKSRELSDMLARPPTGDSRAFFMSAKSGCSEAIIDYFGSYLGNLFSVFRSKDLLDMGILGEGIPSTETVDRIGDIVAVARNDAAFENSFLSTIQKSNGTWQEGRHGGLSENEMLVPLIASRLNSP</sequence>
<dbReference type="Gene3D" id="3.40.720.10">
    <property type="entry name" value="Alkaline Phosphatase, subunit A"/>
    <property type="match status" value="1"/>
</dbReference>
<proteinExistence type="predicted"/>
<evidence type="ECO:0000313" key="3">
    <source>
        <dbReference type="Proteomes" id="UP000716004"/>
    </source>
</evidence>
<dbReference type="InterPro" id="IPR017850">
    <property type="entry name" value="Alkaline_phosphatase_core_sf"/>
</dbReference>
<name>A0A8J8CBX4_9ARCH</name>
<protein>
    <submittedName>
        <fullName evidence="1">Alkaline phosphatase family protein</fullName>
    </submittedName>
</protein>
<dbReference type="InterPro" id="IPR002591">
    <property type="entry name" value="Phosphodiest/P_Trfase"/>
</dbReference>